<dbReference type="Proteomes" id="UP001165565">
    <property type="component" value="Unassembled WGS sequence"/>
</dbReference>
<dbReference type="Gene3D" id="1.10.10.10">
    <property type="entry name" value="Winged helix-like DNA-binding domain superfamily/Winged helix DNA-binding domain"/>
    <property type="match status" value="1"/>
</dbReference>
<protein>
    <submittedName>
        <fullName evidence="3">LysR family transcriptional regulator</fullName>
    </submittedName>
</protein>
<name>A0AA42CPW1_9SPHN</name>
<gene>
    <name evidence="3" type="ORF">NEE01_07905</name>
</gene>
<dbReference type="AlphaFoldDB" id="A0AA42CPW1"/>
<dbReference type="SUPFAM" id="SSF46785">
    <property type="entry name" value="Winged helix' DNA-binding domain"/>
    <property type="match status" value="1"/>
</dbReference>
<dbReference type="InterPro" id="IPR000847">
    <property type="entry name" value="LysR_HTH_N"/>
</dbReference>
<accession>A0AA42CPW1</accession>
<keyword evidence="4" id="KW-1185">Reference proteome</keyword>
<proteinExistence type="predicted"/>
<dbReference type="GO" id="GO:0003700">
    <property type="term" value="F:DNA-binding transcription factor activity"/>
    <property type="evidence" value="ECO:0007669"/>
    <property type="project" value="InterPro"/>
</dbReference>
<feature type="compositionally biased region" description="Low complexity" evidence="1">
    <location>
        <begin position="112"/>
        <end position="123"/>
    </location>
</feature>
<dbReference type="EMBL" id="JANFAV010000004">
    <property type="protein sequence ID" value="MCW6534709.1"/>
    <property type="molecule type" value="Genomic_DNA"/>
</dbReference>
<feature type="region of interest" description="Disordered" evidence="1">
    <location>
        <begin position="108"/>
        <end position="134"/>
    </location>
</feature>
<dbReference type="InterPro" id="IPR051815">
    <property type="entry name" value="Molybdate_resp_trans_reg"/>
</dbReference>
<dbReference type="Pfam" id="PF00126">
    <property type="entry name" value="HTH_1"/>
    <property type="match status" value="1"/>
</dbReference>
<comment type="caution">
    <text evidence="3">The sequence shown here is derived from an EMBL/GenBank/DDBJ whole genome shotgun (WGS) entry which is preliminary data.</text>
</comment>
<dbReference type="RefSeq" id="WP_179511010.1">
    <property type="nucleotide sequence ID" value="NZ_JANFAV010000004.1"/>
</dbReference>
<sequence length="134" mass="14367">MQILCGDEIAFGPGKADLLEAIAREGSISGAGRALGISYRRTWQLVDMMNRCWSERLVETLHGGGRERGARVTPFGENVLAHYRRAEARLAEEAAASLAGLMRDLRPAPLPAKAGADSPAAAATNEDRAGKPRR</sequence>
<reference evidence="3" key="1">
    <citation type="submission" date="2022-06" db="EMBL/GenBank/DDBJ databases">
        <title>Sphingomonas sp. nov. isolated from rhizosphere soil of tomato.</title>
        <authorList>
            <person name="Dong H."/>
            <person name="Gao R."/>
        </authorList>
    </citation>
    <scope>NUCLEOTIDE SEQUENCE</scope>
    <source>
        <strain evidence="3">MMSM24</strain>
    </source>
</reference>
<dbReference type="PANTHER" id="PTHR30432:SF1">
    <property type="entry name" value="DNA-BINDING TRANSCRIPTIONAL DUAL REGULATOR MODE"/>
    <property type="match status" value="1"/>
</dbReference>
<evidence type="ECO:0000313" key="3">
    <source>
        <dbReference type="EMBL" id="MCW6534709.1"/>
    </source>
</evidence>
<organism evidence="3 4">
    <name type="scientific">Sphingomonas lycopersici</name>
    <dbReference type="NCBI Taxonomy" id="2951807"/>
    <lineage>
        <taxon>Bacteria</taxon>
        <taxon>Pseudomonadati</taxon>
        <taxon>Pseudomonadota</taxon>
        <taxon>Alphaproteobacteria</taxon>
        <taxon>Sphingomonadales</taxon>
        <taxon>Sphingomonadaceae</taxon>
        <taxon>Sphingomonas</taxon>
    </lineage>
</organism>
<dbReference type="InterPro" id="IPR036388">
    <property type="entry name" value="WH-like_DNA-bd_sf"/>
</dbReference>
<evidence type="ECO:0000313" key="4">
    <source>
        <dbReference type="Proteomes" id="UP001165565"/>
    </source>
</evidence>
<dbReference type="InterPro" id="IPR036390">
    <property type="entry name" value="WH_DNA-bd_sf"/>
</dbReference>
<feature type="compositionally biased region" description="Basic and acidic residues" evidence="1">
    <location>
        <begin position="125"/>
        <end position="134"/>
    </location>
</feature>
<dbReference type="PANTHER" id="PTHR30432">
    <property type="entry name" value="TRANSCRIPTIONAL REGULATOR MODE"/>
    <property type="match status" value="1"/>
</dbReference>
<feature type="domain" description="HTH lysR-type" evidence="2">
    <location>
        <begin position="18"/>
        <end position="77"/>
    </location>
</feature>
<evidence type="ECO:0000259" key="2">
    <source>
        <dbReference type="Pfam" id="PF00126"/>
    </source>
</evidence>
<evidence type="ECO:0000256" key="1">
    <source>
        <dbReference type="SAM" id="MobiDB-lite"/>
    </source>
</evidence>